<name>A0A370APP6_9ACTN</name>
<evidence type="ECO:0000313" key="6">
    <source>
        <dbReference type="Proteomes" id="UP000253741"/>
    </source>
</evidence>
<dbReference type="PANTHER" id="PTHR11487">
    <property type="entry name" value="THIOESTERASE"/>
    <property type="match status" value="1"/>
</dbReference>
<dbReference type="GO" id="GO:0016787">
    <property type="term" value="F:hydrolase activity"/>
    <property type="evidence" value="ECO:0007669"/>
    <property type="project" value="UniProtKB-KW"/>
</dbReference>
<comment type="similarity">
    <text evidence="1">Belongs to the thioesterase family.</text>
</comment>
<dbReference type="InterPro" id="IPR001031">
    <property type="entry name" value="Thioesterase"/>
</dbReference>
<evidence type="ECO:0000256" key="3">
    <source>
        <dbReference type="SAM" id="MobiDB-lite"/>
    </source>
</evidence>
<feature type="region of interest" description="Disordered" evidence="3">
    <location>
        <begin position="1"/>
        <end position="50"/>
    </location>
</feature>
<evidence type="ECO:0000256" key="1">
    <source>
        <dbReference type="ARBA" id="ARBA00007169"/>
    </source>
</evidence>
<proteinExistence type="inferred from homology"/>
<dbReference type="Pfam" id="PF00975">
    <property type="entry name" value="Thioesterase"/>
    <property type="match status" value="1"/>
</dbReference>
<dbReference type="Proteomes" id="UP000253741">
    <property type="component" value="Unassembled WGS sequence"/>
</dbReference>
<keyword evidence="2" id="KW-0378">Hydrolase</keyword>
<dbReference type="InterPro" id="IPR012223">
    <property type="entry name" value="TEII"/>
</dbReference>
<sequence>MCDTYDVRPRPVTSASGQELEPSSRDPEPPTQDVEPADRGRTSSVSVSPTDDGLWCRRFHPAPDAAHRLVCFPHAGGSASYYLPVSAALSPRADVVALQYPGRQDRRAEPLLDDIGTLADRVHEALRGWDDRPLTFFGHSMGALVAFEVARRFELEGGGPTRLFVSGRRAPSRHRDDNVHLRDDDGIIAEVKSMSGTDDRLLGDEELLRMILPALRGDYRAVETYRCPPNSTVACPVSALVGDSDPKTTVEEAGDWERHTTGAFDLTVLPGGHFYLNDRAADVLKLLGDHIASQSAPQSA</sequence>
<protein>
    <submittedName>
        <fullName evidence="5">Thioesterase</fullName>
    </submittedName>
</protein>
<dbReference type="AlphaFoldDB" id="A0A370APP6"/>
<evidence type="ECO:0000313" key="5">
    <source>
        <dbReference type="EMBL" id="RDG31558.1"/>
    </source>
</evidence>
<dbReference type="SMART" id="SM00824">
    <property type="entry name" value="PKS_TE"/>
    <property type="match status" value="1"/>
</dbReference>
<dbReference type="Gene3D" id="3.40.50.1820">
    <property type="entry name" value="alpha/beta hydrolase"/>
    <property type="match status" value="1"/>
</dbReference>
<dbReference type="PANTHER" id="PTHR11487:SF0">
    <property type="entry name" value="S-ACYL FATTY ACID SYNTHASE THIOESTERASE, MEDIUM CHAIN"/>
    <property type="match status" value="1"/>
</dbReference>
<accession>A0A370APP6</accession>
<comment type="caution">
    <text evidence="5">The sequence shown here is derived from an EMBL/GenBank/DDBJ whole genome shotgun (WGS) entry which is preliminary data.</text>
</comment>
<dbReference type="OrthoDB" id="8480037at2"/>
<evidence type="ECO:0000259" key="4">
    <source>
        <dbReference type="SMART" id="SM00824"/>
    </source>
</evidence>
<gene>
    <name evidence="5" type="ORF">DVH02_33310</name>
</gene>
<keyword evidence="6" id="KW-1185">Reference proteome</keyword>
<dbReference type="InterPro" id="IPR029058">
    <property type="entry name" value="AB_hydrolase_fold"/>
</dbReference>
<feature type="domain" description="Thioesterase TesA-like" evidence="4">
    <location>
        <begin position="70"/>
        <end position="291"/>
    </location>
</feature>
<dbReference type="SUPFAM" id="SSF53474">
    <property type="entry name" value="alpha/beta-Hydrolases"/>
    <property type="match status" value="1"/>
</dbReference>
<dbReference type="InterPro" id="IPR020802">
    <property type="entry name" value="TesA-like"/>
</dbReference>
<reference evidence="5 6" key="1">
    <citation type="submission" date="2018-07" db="EMBL/GenBank/DDBJ databases">
        <title>Streptomyces species from bats.</title>
        <authorList>
            <person name="Dunlap C."/>
        </authorList>
    </citation>
    <scope>NUCLEOTIDE SEQUENCE [LARGE SCALE GENOMIC DNA]</scope>
    <source>
        <strain evidence="5 6">AC230</strain>
    </source>
</reference>
<dbReference type="EMBL" id="QQNA01000393">
    <property type="protein sequence ID" value="RDG31558.1"/>
    <property type="molecule type" value="Genomic_DNA"/>
</dbReference>
<evidence type="ECO:0000256" key="2">
    <source>
        <dbReference type="ARBA" id="ARBA00022801"/>
    </source>
</evidence>
<dbReference type="GO" id="GO:0008610">
    <property type="term" value="P:lipid biosynthetic process"/>
    <property type="evidence" value="ECO:0007669"/>
    <property type="project" value="TreeGrafter"/>
</dbReference>
<organism evidence="5 6">
    <name type="scientific">Streptomyces corynorhini</name>
    <dbReference type="NCBI Taxonomy" id="2282652"/>
    <lineage>
        <taxon>Bacteria</taxon>
        <taxon>Bacillati</taxon>
        <taxon>Actinomycetota</taxon>
        <taxon>Actinomycetes</taxon>
        <taxon>Kitasatosporales</taxon>
        <taxon>Streptomycetaceae</taxon>
        <taxon>Streptomyces</taxon>
    </lineage>
</organism>